<proteinExistence type="predicted"/>
<protein>
    <recommendedName>
        <fullName evidence="2">Peptidase C30 domain-containing protein</fullName>
    </recommendedName>
</protein>
<comment type="caution">
    <text evidence="3">The sequence shown here is derived from an EMBL/GenBank/DDBJ whole genome shotgun (WGS) entry which is preliminary data.</text>
</comment>
<evidence type="ECO:0000313" key="4">
    <source>
        <dbReference type="Proteomes" id="UP000194632"/>
    </source>
</evidence>
<dbReference type="InterPro" id="IPR008740">
    <property type="entry name" value="Peptidase_C30_CoV"/>
</dbReference>
<reference evidence="3 4" key="1">
    <citation type="submission" date="2017-05" db="EMBL/GenBank/DDBJ databases">
        <title>Biotechnological potential of actinobacteria isolated from South African environments.</title>
        <authorList>
            <person name="Le Roes-Hill M."/>
            <person name="Prins A."/>
            <person name="Durrell K.A."/>
        </authorList>
    </citation>
    <scope>NUCLEOTIDE SEQUENCE [LARGE SCALE GENOMIC DNA]</scope>
    <source>
        <strain evidence="3">BS2</strain>
    </source>
</reference>
<dbReference type="AlphaFoldDB" id="A0A243QI86"/>
<name>A0A243QI86_9ACTN</name>
<dbReference type="OrthoDB" id="4373845at2"/>
<organism evidence="3 4">
    <name type="scientific">Gordonia lacunae</name>
    <dbReference type="NCBI Taxonomy" id="417102"/>
    <lineage>
        <taxon>Bacteria</taxon>
        <taxon>Bacillati</taxon>
        <taxon>Actinomycetota</taxon>
        <taxon>Actinomycetes</taxon>
        <taxon>Mycobacteriales</taxon>
        <taxon>Gordoniaceae</taxon>
        <taxon>Gordonia</taxon>
    </lineage>
</organism>
<dbReference type="RefSeq" id="WP_086533644.1">
    <property type="nucleotide sequence ID" value="NZ_NGFO01000002.1"/>
</dbReference>
<sequence length="157" mass="16288">MPGTKTITRLAAAAIALASAAGLGVAATGDADAVTREYPLSNCVGLSPNVVDVPFLARRAIVSTYAGNAYIASDFTSYFPGGYQSSARLDWHNLATGKRGSKVSNVRVNPPYQGVHYFVIPVSQIGKGRVAVTFGAVNRNALWSIPSTSCGGSIVIP</sequence>
<dbReference type="EMBL" id="NGFO01000002">
    <property type="protein sequence ID" value="OUC80495.1"/>
    <property type="molecule type" value="Genomic_DNA"/>
</dbReference>
<feature type="domain" description="Peptidase C30" evidence="2">
    <location>
        <begin position="113"/>
        <end position="157"/>
    </location>
</feature>
<dbReference type="GO" id="GO:0008233">
    <property type="term" value="F:peptidase activity"/>
    <property type="evidence" value="ECO:0007669"/>
    <property type="project" value="InterPro"/>
</dbReference>
<keyword evidence="1" id="KW-0732">Signal</keyword>
<keyword evidence="4" id="KW-1185">Reference proteome</keyword>
<feature type="chain" id="PRO_5039399967" description="Peptidase C30 domain-containing protein" evidence="1">
    <location>
        <begin position="27"/>
        <end position="157"/>
    </location>
</feature>
<dbReference type="Proteomes" id="UP000194632">
    <property type="component" value="Unassembled WGS sequence"/>
</dbReference>
<evidence type="ECO:0000259" key="2">
    <source>
        <dbReference type="PROSITE" id="PS51442"/>
    </source>
</evidence>
<dbReference type="PROSITE" id="PS51442">
    <property type="entry name" value="M_PRO"/>
    <property type="match status" value="1"/>
</dbReference>
<evidence type="ECO:0000256" key="1">
    <source>
        <dbReference type="SAM" id="SignalP"/>
    </source>
</evidence>
<gene>
    <name evidence="3" type="ORF">CA982_01780</name>
</gene>
<dbReference type="STRING" id="417102.CA982_01780"/>
<accession>A0A243QI86</accession>
<feature type="signal peptide" evidence="1">
    <location>
        <begin position="1"/>
        <end position="26"/>
    </location>
</feature>
<dbReference type="GO" id="GO:0019082">
    <property type="term" value="P:viral protein processing"/>
    <property type="evidence" value="ECO:0007669"/>
    <property type="project" value="InterPro"/>
</dbReference>
<evidence type="ECO:0000313" key="3">
    <source>
        <dbReference type="EMBL" id="OUC80495.1"/>
    </source>
</evidence>